<sequence>MEMNAPDTHWQRQLHSFGKALLQLDEAMELMSRRPLSKLERQVAFHVFECSYELSWNTLKDFLIWQGIEGIVDPRDTIRKAFSAGLIADGQGWMQMLTDRNRTSHTYNEEIAEAILLNIRQQHHLLLKALERVLSSRTEPNA</sequence>
<dbReference type="AlphaFoldDB" id="A0AAP9YIN8"/>
<dbReference type="Pfam" id="PF08780">
    <property type="entry name" value="NTase_sub_bind"/>
    <property type="match status" value="1"/>
</dbReference>
<reference evidence="1 2" key="1">
    <citation type="submission" date="2020-12" db="EMBL/GenBank/DDBJ databases">
        <title>Genomic Analysis and Response surface optimization of nitrogen-fixing conditions for A. chroococcum strain HR1, Isolation from rhizosphere soil.</title>
        <authorList>
            <person name="Li J."/>
            <person name="Yang H."/>
            <person name="Liu H."/>
            <person name="Wang C."/>
            <person name="Tian Y."/>
            <person name="Lu X.Y."/>
        </authorList>
    </citation>
    <scope>NUCLEOTIDE SEQUENCE [LARGE SCALE GENOMIC DNA]</scope>
    <source>
        <strain evidence="1 2">HR1</strain>
    </source>
</reference>
<proteinExistence type="predicted"/>
<dbReference type="InterPro" id="IPR010235">
    <property type="entry name" value="HepT"/>
</dbReference>
<protein>
    <submittedName>
        <fullName evidence="1">Nucleotidyltransferase substrate binding protein</fullName>
    </submittedName>
</protein>
<gene>
    <name evidence="1" type="ORF">GKQ51_01140</name>
</gene>
<name>A0AAP9YIN8_9GAMM</name>
<evidence type="ECO:0000313" key="1">
    <source>
        <dbReference type="EMBL" id="QQE90742.1"/>
    </source>
</evidence>
<organism evidence="1 2">
    <name type="scientific">Azotobacter chroococcum</name>
    <dbReference type="NCBI Taxonomy" id="353"/>
    <lineage>
        <taxon>Bacteria</taxon>
        <taxon>Pseudomonadati</taxon>
        <taxon>Pseudomonadota</taxon>
        <taxon>Gammaproteobacteria</taxon>
        <taxon>Pseudomonadales</taxon>
        <taxon>Pseudomonadaceae</taxon>
        <taxon>Azotobacter</taxon>
    </lineage>
</organism>
<dbReference type="Gene3D" id="1.20.120.330">
    <property type="entry name" value="Nucleotidyltransferases domain 2"/>
    <property type="match status" value="1"/>
</dbReference>
<dbReference type="EMBL" id="CP066310">
    <property type="protein sequence ID" value="QQE90742.1"/>
    <property type="molecule type" value="Genomic_DNA"/>
</dbReference>
<dbReference type="Proteomes" id="UP000596192">
    <property type="component" value="Chromosome"/>
</dbReference>
<evidence type="ECO:0000313" key="2">
    <source>
        <dbReference type="Proteomes" id="UP000596192"/>
    </source>
</evidence>
<dbReference type="NCBIfam" id="TIGR01987">
    <property type="entry name" value="HI0074"/>
    <property type="match status" value="1"/>
</dbReference>
<accession>A0AAP9YIN8</accession>
<dbReference type="SUPFAM" id="SSF81593">
    <property type="entry name" value="Nucleotidyltransferase substrate binding subunit/domain"/>
    <property type="match status" value="1"/>
</dbReference>